<reference evidence="2 3" key="1">
    <citation type="submission" date="2016-09" db="EMBL/GenBank/DDBJ databases">
        <authorList>
            <person name="Capua I."/>
            <person name="De Benedictis P."/>
            <person name="Joannis T."/>
            <person name="Lombin L.H."/>
            <person name="Cattoli G."/>
        </authorList>
    </citation>
    <scope>NUCLEOTIDE SEQUENCE [LARGE SCALE GENOMIC DNA]</scope>
    <source>
        <strain evidence="2 3">ISLP-3</strain>
    </source>
</reference>
<keyword evidence="3" id="KW-1185">Reference proteome</keyword>
<dbReference type="EMBL" id="FMYH01000001">
    <property type="protein sequence ID" value="SDB87908.1"/>
    <property type="molecule type" value="Genomic_DNA"/>
</dbReference>
<dbReference type="InterPro" id="IPR036388">
    <property type="entry name" value="WH-like_DNA-bd_sf"/>
</dbReference>
<dbReference type="GO" id="GO:0006355">
    <property type="term" value="P:regulation of DNA-templated transcription"/>
    <property type="evidence" value="ECO:0007669"/>
    <property type="project" value="InterPro"/>
</dbReference>
<dbReference type="CDD" id="cd06170">
    <property type="entry name" value="LuxR_C_like"/>
    <property type="match status" value="1"/>
</dbReference>
<dbReference type="Pfam" id="PF00196">
    <property type="entry name" value="GerE"/>
    <property type="match status" value="1"/>
</dbReference>
<dbReference type="PANTHER" id="PTHR34293:SF1">
    <property type="entry name" value="HTH-TYPE TRANSCRIPTIONAL REGULATOR TRMBL2"/>
    <property type="match status" value="1"/>
</dbReference>
<dbReference type="GO" id="GO:0003677">
    <property type="term" value="F:DNA binding"/>
    <property type="evidence" value="ECO:0007669"/>
    <property type="project" value="InterPro"/>
</dbReference>
<dbReference type="PANTHER" id="PTHR34293">
    <property type="entry name" value="HTH-TYPE TRANSCRIPTIONAL REGULATOR TRMBL2"/>
    <property type="match status" value="1"/>
</dbReference>
<dbReference type="PROSITE" id="PS50043">
    <property type="entry name" value="HTH_LUXR_2"/>
    <property type="match status" value="1"/>
</dbReference>
<dbReference type="SMART" id="SM00421">
    <property type="entry name" value="HTH_LUXR"/>
    <property type="match status" value="1"/>
</dbReference>
<dbReference type="InterPro" id="IPR051797">
    <property type="entry name" value="TrmB-like"/>
</dbReference>
<dbReference type="InterPro" id="IPR016032">
    <property type="entry name" value="Sig_transdc_resp-reg_C-effctor"/>
</dbReference>
<protein>
    <submittedName>
        <fullName evidence="2">Regulatory protein, luxR family</fullName>
    </submittedName>
</protein>
<dbReference type="AlphaFoldDB" id="A0A1G6H192"/>
<dbReference type="InterPro" id="IPR000792">
    <property type="entry name" value="Tscrpt_reg_LuxR_C"/>
</dbReference>
<accession>A0A1G6H192</accession>
<evidence type="ECO:0000313" key="2">
    <source>
        <dbReference type="EMBL" id="SDB87908.1"/>
    </source>
</evidence>
<proteinExistence type="predicted"/>
<feature type="domain" description="HTH luxR-type" evidence="1">
    <location>
        <begin position="281"/>
        <end position="346"/>
    </location>
</feature>
<dbReference type="Proteomes" id="UP000199039">
    <property type="component" value="Unassembled WGS sequence"/>
</dbReference>
<dbReference type="OrthoDB" id="5932488at2"/>
<name>A0A1G6H192_9MICO</name>
<gene>
    <name evidence="2" type="ORF">SAMN05216410_0635</name>
</gene>
<dbReference type="RefSeq" id="WP_093180722.1">
    <property type="nucleotide sequence ID" value="NZ_FMYH01000001.1"/>
</dbReference>
<dbReference type="STRING" id="1814289.SAMN05216410_0635"/>
<sequence>MPAPDGPRDQVASETAMRLGLSDTAREVYLFTASNPGLDRAVARDRLGLPFDEVDVALASLEAARLIRRSSGDQGSHHVSWVAVAPELAATSLLADQEEQVARLSLDIAERRAQFLALLPGYLDSRAGSYSEAGIEVIETGEEVNTVLSRIIRDTQKQCWCAHPGNGLNPENVRTSWKNDQEMMARGVELRSILQHSTRTQLGAQRYAALAIPAGAKIRTIPLVPARTLIYDGELAFLSRFVDGRPKGALLVRDPDLVGYLIQVYEATWSLAQDFPIDVEPAGSDTELDDTSRAVLALLAAGHKDEVIARRLGCSVRTARRHVSAIMETLEAESRFQAGVRAAQAGWLDA</sequence>
<dbReference type="Gene3D" id="1.10.10.10">
    <property type="entry name" value="Winged helix-like DNA-binding domain superfamily/Winged helix DNA-binding domain"/>
    <property type="match status" value="1"/>
</dbReference>
<evidence type="ECO:0000259" key="1">
    <source>
        <dbReference type="PROSITE" id="PS50043"/>
    </source>
</evidence>
<organism evidence="2 3">
    <name type="scientific">Sanguibacter gelidistatuariae</name>
    <dbReference type="NCBI Taxonomy" id="1814289"/>
    <lineage>
        <taxon>Bacteria</taxon>
        <taxon>Bacillati</taxon>
        <taxon>Actinomycetota</taxon>
        <taxon>Actinomycetes</taxon>
        <taxon>Micrococcales</taxon>
        <taxon>Sanguibacteraceae</taxon>
        <taxon>Sanguibacter</taxon>
    </lineage>
</organism>
<dbReference type="SUPFAM" id="SSF46894">
    <property type="entry name" value="C-terminal effector domain of the bipartite response regulators"/>
    <property type="match status" value="1"/>
</dbReference>
<evidence type="ECO:0000313" key="3">
    <source>
        <dbReference type="Proteomes" id="UP000199039"/>
    </source>
</evidence>